<proteinExistence type="predicted"/>
<evidence type="ECO:0000313" key="3">
    <source>
        <dbReference type="Proteomes" id="UP000602510"/>
    </source>
</evidence>
<reference evidence="1" key="1">
    <citation type="submission" date="2020-04" db="EMBL/GenBank/DDBJ databases">
        <title>Hybrid Assembly of Korean Phytophthora infestans isolates.</title>
        <authorList>
            <person name="Prokchorchik M."/>
            <person name="Lee Y."/>
            <person name="Seo J."/>
            <person name="Cho J.-H."/>
            <person name="Park Y.-E."/>
            <person name="Jang D.-C."/>
            <person name="Im J.-S."/>
            <person name="Choi J.-G."/>
            <person name="Park H.-J."/>
            <person name="Lee G.-B."/>
            <person name="Lee Y.-G."/>
            <person name="Hong S.-Y."/>
            <person name="Cho K."/>
            <person name="Sohn K.H."/>
        </authorList>
    </citation>
    <scope>NUCLEOTIDE SEQUENCE</scope>
    <source>
        <strain evidence="1">KR_1_A1</strain>
        <strain evidence="2">KR_2_A2</strain>
    </source>
</reference>
<accession>A0A833RWC8</accession>
<organism evidence="1 3">
    <name type="scientific">Phytophthora infestans</name>
    <name type="common">Potato late blight agent</name>
    <name type="synonym">Botrytis infestans</name>
    <dbReference type="NCBI Taxonomy" id="4787"/>
    <lineage>
        <taxon>Eukaryota</taxon>
        <taxon>Sar</taxon>
        <taxon>Stramenopiles</taxon>
        <taxon>Oomycota</taxon>
        <taxon>Peronosporomycetes</taxon>
        <taxon>Peronosporales</taxon>
        <taxon>Peronosporaceae</taxon>
        <taxon>Phytophthora</taxon>
    </lineage>
</organism>
<dbReference type="EMBL" id="WSZM01000356">
    <property type="protein sequence ID" value="KAF4034647.1"/>
    <property type="molecule type" value="Genomic_DNA"/>
</dbReference>
<evidence type="ECO:0000313" key="1">
    <source>
        <dbReference type="EMBL" id="KAF4034647.1"/>
    </source>
</evidence>
<sequence>MLLACECGNTPGEQRDDKVCSMLFGVDHEQNATQALLGYGNQPPSSSFCRFNAEGGEENRHLLDARNAS</sequence>
<dbReference type="EMBL" id="JAACNO010000192">
    <property type="protein sequence ID" value="KAF4149099.1"/>
    <property type="molecule type" value="Genomic_DNA"/>
</dbReference>
<comment type="caution">
    <text evidence="1">The sequence shown here is derived from an EMBL/GenBank/DDBJ whole genome shotgun (WGS) entry which is preliminary data.</text>
</comment>
<protein>
    <submittedName>
        <fullName evidence="1">Uncharacterized protein</fullName>
    </submittedName>
</protein>
<dbReference type="Proteomes" id="UP000704712">
    <property type="component" value="Unassembled WGS sequence"/>
</dbReference>
<dbReference type="AlphaFoldDB" id="A0A833RWC8"/>
<dbReference type="Proteomes" id="UP000602510">
    <property type="component" value="Unassembled WGS sequence"/>
</dbReference>
<gene>
    <name evidence="1" type="ORF">GN244_ATG13390</name>
    <name evidence="2" type="ORF">GN958_ATG01640</name>
</gene>
<keyword evidence="3" id="KW-1185">Reference proteome</keyword>
<evidence type="ECO:0000313" key="2">
    <source>
        <dbReference type="EMBL" id="KAF4149099.1"/>
    </source>
</evidence>
<name>A0A833RWC8_PHYIN</name>